<accession>A0A139X551</accession>
<dbReference type="AlphaFoldDB" id="A0A139X551"/>
<dbReference type="Proteomes" id="UP000076925">
    <property type="component" value="Unassembled WGS sequence"/>
</dbReference>
<dbReference type="RefSeq" id="WP_017745705.1">
    <property type="nucleotide sequence ID" value="NZ_KQ976354.1"/>
</dbReference>
<dbReference type="EMBL" id="ANNX02000031">
    <property type="protein sequence ID" value="KYC39820.1"/>
    <property type="molecule type" value="Genomic_DNA"/>
</dbReference>
<keyword evidence="2" id="KW-1185">Reference proteome</keyword>
<evidence type="ECO:0000313" key="2">
    <source>
        <dbReference type="Proteomes" id="UP000076925"/>
    </source>
</evidence>
<comment type="caution">
    <text evidence="1">The sequence shown here is derived from an EMBL/GenBank/DDBJ whole genome shotgun (WGS) entry which is preliminary data.</text>
</comment>
<dbReference type="STRING" id="128403.WA1_28010"/>
<gene>
    <name evidence="1" type="ORF">WA1_28010</name>
</gene>
<dbReference type="OrthoDB" id="574031at2"/>
<sequence>MPKSLPYHDFLISHLKDPSYSALYIEAILEEKNPEPELLKMALSNVAEALNEQHMTPEQAKLHLEKLDELLSQPGAEAIHNLGNWLNALGLQLTVSAAPKVDRSLTNIASSSEISV</sequence>
<protein>
    <submittedName>
        <fullName evidence="1">Transcriptional regulator</fullName>
    </submittedName>
</protein>
<name>A0A139X551_9CYAN</name>
<organism evidence="1 2">
    <name type="scientific">Scytonema hofmannii PCC 7110</name>
    <dbReference type="NCBI Taxonomy" id="128403"/>
    <lineage>
        <taxon>Bacteria</taxon>
        <taxon>Bacillati</taxon>
        <taxon>Cyanobacteriota</taxon>
        <taxon>Cyanophyceae</taxon>
        <taxon>Nostocales</taxon>
        <taxon>Scytonemataceae</taxon>
        <taxon>Scytonema</taxon>
    </lineage>
</organism>
<evidence type="ECO:0000313" key="1">
    <source>
        <dbReference type="EMBL" id="KYC39820.1"/>
    </source>
</evidence>
<proteinExistence type="predicted"/>
<reference evidence="1 2" key="1">
    <citation type="journal article" date="2013" name="Genome Biol. Evol.">
        <title>Genomes of Stigonematalean cyanobacteria (subsection V) and the evolution of oxygenic photosynthesis from prokaryotes to plastids.</title>
        <authorList>
            <person name="Dagan T."/>
            <person name="Roettger M."/>
            <person name="Stucken K."/>
            <person name="Landan G."/>
            <person name="Koch R."/>
            <person name="Major P."/>
            <person name="Gould S.B."/>
            <person name="Goremykin V.V."/>
            <person name="Rippka R."/>
            <person name="Tandeau de Marsac N."/>
            <person name="Gugger M."/>
            <person name="Lockhart P.J."/>
            <person name="Allen J.F."/>
            <person name="Brune I."/>
            <person name="Maus I."/>
            <person name="Puhler A."/>
            <person name="Martin W.F."/>
        </authorList>
    </citation>
    <scope>NUCLEOTIDE SEQUENCE [LARGE SCALE GENOMIC DNA]</scope>
    <source>
        <strain evidence="1 2">PCC 7110</strain>
    </source>
</reference>